<dbReference type="Pfam" id="PF00160">
    <property type="entry name" value="Pro_isomerase"/>
    <property type="match status" value="1"/>
</dbReference>
<dbReference type="PATRIC" id="fig|1301098.3.peg.4081"/>
<dbReference type="InterPro" id="IPR002130">
    <property type="entry name" value="Cyclophilin-type_PPIase_dom"/>
</dbReference>
<keyword evidence="2 4" id="KW-0697">Rotamase</keyword>
<evidence type="ECO:0000256" key="4">
    <source>
        <dbReference type="RuleBase" id="RU363019"/>
    </source>
</evidence>
<dbReference type="EMBL" id="HG322950">
    <property type="protein sequence ID" value="CDF85402.1"/>
    <property type="molecule type" value="Genomic_DNA"/>
</dbReference>
<dbReference type="PRINTS" id="PR00153">
    <property type="entry name" value="CSAPPISMRASE"/>
</dbReference>
<accession>A0A024HLJ9</accession>
<evidence type="ECO:0000259" key="5">
    <source>
        <dbReference type="PROSITE" id="PS50072"/>
    </source>
</evidence>
<dbReference type="HOGENOM" id="CLU_012062_16_9_6"/>
<keyword evidence="3 4" id="KW-0413">Isomerase</keyword>
<comment type="catalytic activity">
    <reaction evidence="4">
        <text>[protein]-peptidylproline (omega=180) = [protein]-peptidylproline (omega=0)</text>
        <dbReference type="Rhea" id="RHEA:16237"/>
        <dbReference type="Rhea" id="RHEA-COMP:10747"/>
        <dbReference type="Rhea" id="RHEA-COMP:10748"/>
        <dbReference type="ChEBI" id="CHEBI:83833"/>
        <dbReference type="ChEBI" id="CHEBI:83834"/>
        <dbReference type="EC" id="5.2.1.8"/>
    </reaction>
</comment>
<dbReference type="KEGG" id="pkc:PKB_4073"/>
<sequence length="188" mass="20243">MTLFKRLLLAACSLVLATSALAADATKPHVLLSTTLGEIEVELDAAKAPISVNNFLAYVDKGFYNGTIFHRVIPGFMVQGGGFTENMQEKDTAAPIKNEADNGLVNERGTLAMARTSEVDSATSQFFINLTGNDFLDHGQRDFGYAVFGKVVRGMGVVDQIAKVPTTNKGMYQNVPSEPVVILSAKRL</sequence>
<dbReference type="STRING" id="1301098.PKB_4073"/>
<dbReference type="SUPFAM" id="SSF50891">
    <property type="entry name" value="Cyclophilin-like"/>
    <property type="match status" value="1"/>
</dbReference>
<dbReference type="eggNOG" id="COG0652">
    <property type="taxonomic scope" value="Bacteria"/>
</dbReference>
<gene>
    <name evidence="6" type="primary">ppiA</name>
    <name evidence="6" type="ORF">PKB_4073</name>
</gene>
<dbReference type="EC" id="5.2.1.8" evidence="4"/>
<dbReference type="CDD" id="cd01920">
    <property type="entry name" value="cyclophilin_EcCYP_like"/>
    <property type="match status" value="1"/>
</dbReference>
<evidence type="ECO:0000256" key="1">
    <source>
        <dbReference type="ARBA" id="ARBA00007365"/>
    </source>
</evidence>
<feature type="chain" id="PRO_5006511717" description="Peptidyl-prolyl cis-trans isomerase" evidence="4">
    <location>
        <begin position="23"/>
        <end position="188"/>
    </location>
</feature>
<reference evidence="6 7" key="2">
    <citation type="submission" date="2014-05" db="EMBL/GenBank/DDBJ databases">
        <title>Genome sequence of the 3-chlorobenzoate degrading bacterium Pseudomonas knackmussii B13 shows multiple evidence for horizontal gene transfer.</title>
        <authorList>
            <person name="Miyazaki R."/>
            <person name="Bertelli C."/>
            <person name="Falquet L."/>
            <person name="Robinson-Rechavi M."/>
            <person name="Gharib W."/>
            <person name="Roy S."/>
            <person name="Van der Meer J.R."/>
        </authorList>
    </citation>
    <scope>NUCLEOTIDE SEQUENCE [LARGE SCALE GENOMIC DNA]</scope>
    <source>
        <strain evidence="6 7">B13</strain>
    </source>
</reference>
<proteinExistence type="inferred from homology"/>
<keyword evidence="7" id="KW-1185">Reference proteome</keyword>
<name>A0A024HLJ9_PSEKB</name>
<dbReference type="AlphaFoldDB" id="A0A024HLJ9"/>
<reference evidence="6 7" key="1">
    <citation type="submission" date="2013-03" db="EMBL/GenBank/DDBJ databases">
        <authorList>
            <person name="Linke B."/>
        </authorList>
    </citation>
    <scope>NUCLEOTIDE SEQUENCE [LARGE SCALE GENOMIC DNA]</scope>
    <source>
        <strain evidence="6 7">B13</strain>
    </source>
</reference>
<dbReference type="PANTHER" id="PTHR43246">
    <property type="entry name" value="PEPTIDYL-PROLYL CIS-TRANS ISOMERASE CYP38, CHLOROPLASTIC"/>
    <property type="match status" value="1"/>
</dbReference>
<dbReference type="Proteomes" id="UP000025241">
    <property type="component" value="Chromosome I"/>
</dbReference>
<protein>
    <recommendedName>
        <fullName evidence="4">Peptidyl-prolyl cis-trans isomerase</fullName>
        <shortName evidence="4">PPIase</shortName>
        <ecNumber evidence="4">5.2.1.8</ecNumber>
    </recommendedName>
</protein>
<dbReference type="Gene3D" id="2.40.100.10">
    <property type="entry name" value="Cyclophilin-like"/>
    <property type="match status" value="1"/>
</dbReference>
<evidence type="ECO:0000256" key="3">
    <source>
        <dbReference type="ARBA" id="ARBA00023235"/>
    </source>
</evidence>
<dbReference type="PROSITE" id="PS00170">
    <property type="entry name" value="CSA_PPIASE_1"/>
    <property type="match status" value="1"/>
</dbReference>
<dbReference type="InterPro" id="IPR029000">
    <property type="entry name" value="Cyclophilin-like_dom_sf"/>
</dbReference>
<dbReference type="GO" id="GO:0003755">
    <property type="term" value="F:peptidyl-prolyl cis-trans isomerase activity"/>
    <property type="evidence" value="ECO:0007669"/>
    <property type="project" value="UniProtKB-UniRule"/>
</dbReference>
<comment type="function">
    <text evidence="4">PPIases accelerate the folding of proteins. It catalyzes the cis-trans isomerization of proline imidic peptide bonds in oligopeptides.</text>
</comment>
<evidence type="ECO:0000313" key="6">
    <source>
        <dbReference type="EMBL" id="CDF85402.1"/>
    </source>
</evidence>
<dbReference type="PROSITE" id="PS50072">
    <property type="entry name" value="CSA_PPIASE_2"/>
    <property type="match status" value="1"/>
</dbReference>
<dbReference type="InterPro" id="IPR044665">
    <property type="entry name" value="E_coli_cyclophilin_A-like"/>
</dbReference>
<organism evidence="6 7">
    <name type="scientific">Pseudomonas knackmussii (strain DSM 6978 / CCUG 54928 / LMG 23759 / B13)</name>
    <dbReference type="NCBI Taxonomy" id="1301098"/>
    <lineage>
        <taxon>Bacteria</taxon>
        <taxon>Pseudomonadati</taxon>
        <taxon>Pseudomonadota</taxon>
        <taxon>Gammaproteobacteria</taxon>
        <taxon>Pseudomonadales</taxon>
        <taxon>Pseudomonadaceae</taxon>
        <taxon>Pseudomonas</taxon>
    </lineage>
</organism>
<evidence type="ECO:0000256" key="2">
    <source>
        <dbReference type="ARBA" id="ARBA00023110"/>
    </source>
</evidence>
<feature type="signal peptide" evidence="4">
    <location>
        <begin position="1"/>
        <end position="22"/>
    </location>
</feature>
<dbReference type="InterPro" id="IPR020892">
    <property type="entry name" value="Cyclophilin-type_PPIase_CS"/>
</dbReference>
<comment type="similarity">
    <text evidence="1 4">Belongs to the cyclophilin-type PPIase family.</text>
</comment>
<keyword evidence="4" id="KW-0732">Signal</keyword>
<dbReference type="GO" id="GO:0006457">
    <property type="term" value="P:protein folding"/>
    <property type="evidence" value="ECO:0007669"/>
    <property type="project" value="InterPro"/>
</dbReference>
<feature type="domain" description="PPIase cyclophilin-type" evidence="5">
    <location>
        <begin position="33"/>
        <end position="187"/>
    </location>
</feature>
<evidence type="ECO:0000313" key="7">
    <source>
        <dbReference type="Proteomes" id="UP000025241"/>
    </source>
</evidence>